<feature type="signal peptide" evidence="4">
    <location>
        <begin position="1"/>
        <end position="22"/>
    </location>
</feature>
<evidence type="ECO:0000256" key="1">
    <source>
        <dbReference type="ARBA" id="ARBA00009023"/>
    </source>
</evidence>
<dbReference type="Pfam" id="PF03480">
    <property type="entry name" value="DctP"/>
    <property type="match status" value="1"/>
</dbReference>
<comment type="caution">
    <text evidence="6">The sequence shown here is derived from an EMBL/GenBank/DDBJ whole genome shotgun (WGS) entry which is preliminary data.</text>
</comment>
<keyword evidence="3 4" id="KW-0732">Signal</keyword>
<name>A0A927KCQ4_9HYPH</name>
<dbReference type="InterPro" id="IPR038404">
    <property type="entry name" value="TRAP_DctP_sf"/>
</dbReference>
<sequence length="335" mass="36665">MKKFVLAAAAAASFAFTGVAQAADECADGEIVIKFSHVVSAQGHPKGEMASALADRINSEMDGTACMQVFPSSQLFDDNKVMEALLLGDVQLAAPSLSKFESYTLKYRVFDLPFLFSNMDAVTTFTKGDKGQELLGAMSEYGFVGLGYVFNGLKQFSANKPLNVPTDAAGLKFRVQTSDVAVAMIEAMGANAQKLAFKEVYGALQTGVVDGQENTWSNIYTKKFFEVQDGTTETNHQLLTYLAVTSQEWLDSLEPGVRDQFVKIFTEVSDEYNQRAASINEDNKKQIMDAGGVVRNLTPEQRNEWVETMKPVWDQFRDDIGQDVIDAAVASNKAS</sequence>
<evidence type="ECO:0000256" key="2">
    <source>
        <dbReference type="ARBA" id="ARBA00022448"/>
    </source>
</evidence>
<dbReference type="PANTHER" id="PTHR33376:SF7">
    <property type="entry name" value="C4-DICARBOXYLATE-BINDING PROTEIN DCTB"/>
    <property type="match status" value="1"/>
</dbReference>
<dbReference type="NCBIfam" id="NF037995">
    <property type="entry name" value="TRAP_S1"/>
    <property type="match status" value="1"/>
</dbReference>
<reference evidence="5 7" key="2">
    <citation type="submission" date="2020-09" db="EMBL/GenBank/DDBJ databases">
        <title>The genome sequence of type strain Labrenzia polysiphoniae KACC 19711.</title>
        <authorList>
            <person name="Liu Y."/>
        </authorList>
    </citation>
    <scope>NUCLEOTIDE SEQUENCE [LARGE SCALE GENOMIC DNA]</scope>
    <source>
        <strain evidence="5 7">KACC 19711</strain>
    </source>
</reference>
<evidence type="ECO:0000256" key="4">
    <source>
        <dbReference type="SAM" id="SignalP"/>
    </source>
</evidence>
<dbReference type="GO" id="GO:0015740">
    <property type="term" value="P:C4-dicarboxylate transport"/>
    <property type="evidence" value="ECO:0007669"/>
    <property type="project" value="TreeGrafter"/>
</dbReference>
<dbReference type="RefSeq" id="WP_192110149.1">
    <property type="nucleotide sequence ID" value="NZ_JACYXJ010000005.1"/>
</dbReference>
<dbReference type="EMBL" id="QTKU01000004">
    <property type="protein sequence ID" value="MBS8261615.1"/>
    <property type="molecule type" value="Genomic_DNA"/>
</dbReference>
<dbReference type="AlphaFoldDB" id="A0A927KCQ4"/>
<reference evidence="6" key="1">
    <citation type="submission" date="2018-08" db="EMBL/GenBank/DDBJ databases">
        <authorList>
            <person name="Jin W."/>
            <person name="Wang H."/>
            <person name="Yang Y."/>
            <person name="Li M."/>
            <person name="Liu J."/>
        </authorList>
    </citation>
    <scope>NUCLEOTIDE SEQUENCE</scope>
    <source>
        <strain evidence="6">AESS21</strain>
    </source>
</reference>
<reference evidence="6" key="3">
    <citation type="journal article" date="2021" name="Microorganisms">
        <title>Bacterial Dimethylsulfoniopropionate Biosynthesis in the East China Sea.</title>
        <authorList>
            <person name="Liu J."/>
            <person name="Zhang Y."/>
            <person name="Liu J."/>
            <person name="Zhong H."/>
            <person name="Williams B.T."/>
            <person name="Zheng Y."/>
            <person name="Curson A.R.J."/>
            <person name="Sun C."/>
            <person name="Sun H."/>
            <person name="Song D."/>
            <person name="Wagner Mackenzie B."/>
            <person name="Bermejo Martinez A."/>
            <person name="Todd J.D."/>
            <person name="Zhang X.H."/>
        </authorList>
    </citation>
    <scope>NUCLEOTIDE SEQUENCE</scope>
    <source>
        <strain evidence="6">AESS21</strain>
    </source>
</reference>
<protein>
    <submittedName>
        <fullName evidence="6">C4-dicarboxylate ABC transporter</fullName>
    </submittedName>
    <submittedName>
        <fullName evidence="5">DctP family TRAP transporter solute-binding subunit</fullName>
    </submittedName>
</protein>
<dbReference type="PIRSF" id="PIRSF006470">
    <property type="entry name" value="DctB"/>
    <property type="match status" value="1"/>
</dbReference>
<proteinExistence type="inferred from homology"/>
<keyword evidence="2" id="KW-0813">Transport</keyword>
<evidence type="ECO:0000313" key="6">
    <source>
        <dbReference type="EMBL" id="MBS8261615.1"/>
    </source>
</evidence>
<gene>
    <name evidence="6" type="ORF">DYI23_15420</name>
    <name evidence="5" type="ORF">IG617_15585</name>
</gene>
<dbReference type="InterPro" id="IPR004682">
    <property type="entry name" value="TRAP_DctP"/>
</dbReference>
<feature type="chain" id="PRO_5037894897" evidence="4">
    <location>
        <begin position="23"/>
        <end position="335"/>
    </location>
</feature>
<dbReference type="InterPro" id="IPR018389">
    <property type="entry name" value="DctP_fam"/>
</dbReference>
<dbReference type="Proteomes" id="UP000705379">
    <property type="component" value="Unassembled WGS sequence"/>
</dbReference>
<dbReference type="NCBIfam" id="TIGR00787">
    <property type="entry name" value="dctP"/>
    <property type="match status" value="1"/>
</dbReference>
<dbReference type="EMBL" id="JACYXJ010000005">
    <property type="protein sequence ID" value="MBD8877720.1"/>
    <property type="molecule type" value="Genomic_DNA"/>
</dbReference>
<evidence type="ECO:0000313" key="7">
    <source>
        <dbReference type="Proteomes" id="UP000615687"/>
    </source>
</evidence>
<comment type="similarity">
    <text evidence="1">Belongs to the bacterial solute-binding protein 7 family.</text>
</comment>
<dbReference type="Gene3D" id="3.40.190.170">
    <property type="entry name" value="Bacterial extracellular solute-binding protein, family 7"/>
    <property type="match status" value="1"/>
</dbReference>
<evidence type="ECO:0000256" key="3">
    <source>
        <dbReference type="ARBA" id="ARBA00022729"/>
    </source>
</evidence>
<keyword evidence="7" id="KW-1185">Reference proteome</keyword>
<accession>A0A927KCQ4</accession>
<dbReference type="Proteomes" id="UP000615687">
    <property type="component" value="Unassembled WGS sequence"/>
</dbReference>
<evidence type="ECO:0000313" key="8">
    <source>
        <dbReference type="Proteomes" id="UP000705379"/>
    </source>
</evidence>
<dbReference type="GO" id="GO:0030288">
    <property type="term" value="C:outer membrane-bounded periplasmic space"/>
    <property type="evidence" value="ECO:0007669"/>
    <property type="project" value="InterPro"/>
</dbReference>
<evidence type="ECO:0000313" key="5">
    <source>
        <dbReference type="EMBL" id="MBD8877720.1"/>
    </source>
</evidence>
<dbReference type="GO" id="GO:0055085">
    <property type="term" value="P:transmembrane transport"/>
    <property type="evidence" value="ECO:0007669"/>
    <property type="project" value="InterPro"/>
</dbReference>
<dbReference type="PANTHER" id="PTHR33376">
    <property type="match status" value="1"/>
</dbReference>
<organism evidence="6 8">
    <name type="scientific">Roseibium polysiphoniae</name>
    <dbReference type="NCBI Taxonomy" id="2571221"/>
    <lineage>
        <taxon>Bacteria</taxon>
        <taxon>Pseudomonadati</taxon>
        <taxon>Pseudomonadota</taxon>
        <taxon>Alphaproteobacteria</taxon>
        <taxon>Hyphomicrobiales</taxon>
        <taxon>Stappiaceae</taxon>
        <taxon>Roseibium</taxon>
    </lineage>
</organism>